<keyword evidence="1" id="KW-0732">Signal</keyword>
<evidence type="ECO:0000313" key="4">
    <source>
        <dbReference type="Proteomes" id="UP000198412"/>
    </source>
</evidence>
<organism evidence="3 4">
    <name type="scientific">Lutibacter flavus</name>
    <dbReference type="NCBI Taxonomy" id="691689"/>
    <lineage>
        <taxon>Bacteria</taxon>
        <taxon>Pseudomonadati</taxon>
        <taxon>Bacteroidota</taxon>
        <taxon>Flavobacteriia</taxon>
        <taxon>Flavobacteriales</taxon>
        <taxon>Flavobacteriaceae</taxon>
        <taxon>Lutibacter</taxon>
    </lineage>
</organism>
<evidence type="ECO:0000256" key="1">
    <source>
        <dbReference type="SAM" id="SignalP"/>
    </source>
</evidence>
<feature type="signal peptide" evidence="1">
    <location>
        <begin position="1"/>
        <end position="23"/>
    </location>
</feature>
<sequence>MKNLKIYAILLVLAVAFSLNSCSSGTSAPGDAIVRAYDFIKNKQFEKAAKMYISGKGEKFTEAETKKMEGLAAMAFEQHEKKDGVKNIEITEETIGEDEKSAKIKFIVHFNNGETDNEKADLLNIDGKWLIKVN</sequence>
<dbReference type="EMBL" id="FZNX01000003">
    <property type="protein sequence ID" value="SNR61344.1"/>
    <property type="molecule type" value="Genomic_DNA"/>
</dbReference>
<feature type="chain" id="PRO_5012127566" description="DUF4878 domain-containing protein" evidence="1">
    <location>
        <begin position="24"/>
        <end position="134"/>
    </location>
</feature>
<dbReference type="InterPro" id="IPR024267">
    <property type="entry name" value="DUF4878"/>
</dbReference>
<gene>
    <name evidence="3" type="ORF">SAMN04488111_2034</name>
</gene>
<accession>A0A238XSN7</accession>
<protein>
    <recommendedName>
        <fullName evidence="2">DUF4878 domain-containing protein</fullName>
    </recommendedName>
</protein>
<feature type="domain" description="DUF4878" evidence="2">
    <location>
        <begin position="24"/>
        <end position="131"/>
    </location>
</feature>
<proteinExistence type="predicted"/>
<evidence type="ECO:0000259" key="2">
    <source>
        <dbReference type="Pfam" id="PF12870"/>
    </source>
</evidence>
<keyword evidence="4" id="KW-1185">Reference proteome</keyword>
<evidence type="ECO:0000313" key="3">
    <source>
        <dbReference type="EMBL" id="SNR61344.1"/>
    </source>
</evidence>
<dbReference type="RefSeq" id="WP_089378330.1">
    <property type="nucleotide sequence ID" value="NZ_FZNX01000003.1"/>
</dbReference>
<dbReference type="Gene3D" id="3.10.450.50">
    <property type="match status" value="1"/>
</dbReference>
<dbReference type="Pfam" id="PF12870">
    <property type="entry name" value="DUF4878"/>
    <property type="match status" value="1"/>
</dbReference>
<reference evidence="4" key="1">
    <citation type="submission" date="2017-06" db="EMBL/GenBank/DDBJ databases">
        <authorList>
            <person name="Varghese N."/>
            <person name="Submissions S."/>
        </authorList>
    </citation>
    <scope>NUCLEOTIDE SEQUENCE [LARGE SCALE GENOMIC DNA]</scope>
    <source>
        <strain evidence="4">DSM 27993</strain>
    </source>
</reference>
<dbReference type="Proteomes" id="UP000198412">
    <property type="component" value="Unassembled WGS sequence"/>
</dbReference>
<dbReference type="OrthoDB" id="54576at2"/>
<dbReference type="AlphaFoldDB" id="A0A238XSN7"/>
<name>A0A238XSN7_9FLAO</name>